<name>A0ABQ9IE27_9NEOP</name>
<gene>
    <name evidence="2" type="ORF">PR048_007255</name>
</gene>
<feature type="region of interest" description="Disordered" evidence="1">
    <location>
        <begin position="1"/>
        <end position="23"/>
    </location>
</feature>
<accession>A0ABQ9IE27</accession>
<proteinExistence type="predicted"/>
<comment type="caution">
    <text evidence="2">The sequence shown here is derived from an EMBL/GenBank/DDBJ whole genome shotgun (WGS) entry which is preliminary data.</text>
</comment>
<keyword evidence="3" id="KW-1185">Reference proteome</keyword>
<protein>
    <submittedName>
        <fullName evidence="2">Uncharacterized protein</fullName>
    </submittedName>
</protein>
<evidence type="ECO:0000313" key="3">
    <source>
        <dbReference type="Proteomes" id="UP001159363"/>
    </source>
</evidence>
<reference evidence="2 3" key="1">
    <citation type="submission" date="2023-02" db="EMBL/GenBank/DDBJ databases">
        <title>LHISI_Scaffold_Assembly.</title>
        <authorList>
            <person name="Stuart O.P."/>
            <person name="Cleave R."/>
            <person name="Magrath M.J.L."/>
            <person name="Mikheyev A.S."/>
        </authorList>
    </citation>
    <scope>NUCLEOTIDE SEQUENCE [LARGE SCALE GENOMIC DNA]</scope>
    <source>
        <strain evidence="2">Daus_M_001</strain>
        <tissue evidence="2">Leg muscle</tissue>
    </source>
</reference>
<dbReference type="Proteomes" id="UP001159363">
    <property type="component" value="Chromosome 2"/>
</dbReference>
<organism evidence="2 3">
    <name type="scientific">Dryococelus australis</name>
    <dbReference type="NCBI Taxonomy" id="614101"/>
    <lineage>
        <taxon>Eukaryota</taxon>
        <taxon>Metazoa</taxon>
        <taxon>Ecdysozoa</taxon>
        <taxon>Arthropoda</taxon>
        <taxon>Hexapoda</taxon>
        <taxon>Insecta</taxon>
        <taxon>Pterygota</taxon>
        <taxon>Neoptera</taxon>
        <taxon>Polyneoptera</taxon>
        <taxon>Phasmatodea</taxon>
        <taxon>Verophasmatodea</taxon>
        <taxon>Anareolatae</taxon>
        <taxon>Phasmatidae</taxon>
        <taxon>Eurycanthinae</taxon>
        <taxon>Dryococelus</taxon>
    </lineage>
</organism>
<evidence type="ECO:0000256" key="1">
    <source>
        <dbReference type="SAM" id="MobiDB-lite"/>
    </source>
</evidence>
<dbReference type="EMBL" id="JARBHB010000002">
    <property type="protein sequence ID" value="KAJ8894591.1"/>
    <property type="molecule type" value="Genomic_DNA"/>
</dbReference>
<evidence type="ECO:0000313" key="2">
    <source>
        <dbReference type="EMBL" id="KAJ8894591.1"/>
    </source>
</evidence>
<sequence length="197" mass="21384">MQVLSSVGDHLEDSSTPTSRGAVGWRAARFEAREALGSNSGRGMGVKLRQNLHASHKGSIPGRVIPGFSHVGIEPDDAAGWRVFSGISRSPAPSFRRCSMLTAITLIGSQDLAVKSQGLPVEELKSPSLQEDQNQVTHLASAFLSRDYHDFRYASFTLGRSEKNVDRAWSIVDSEVIRVSEAIRAALNIEVLRANGE</sequence>